<dbReference type="EMBL" id="JBHTNZ010000001">
    <property type="protein sequence ID" value="MFD1459937.1"/>
    <property type="molecule type" value="Genomic_DNA"/>
</dbReference>
<accession>A0ABW4D5E3</accession>
<reference evidence="2" key="1">
    <citation type="journal article" date="2019" name="Int. J. Syst. Evol. Microbiol.">
        <title>The Global Catalogue of Microorganisms (GCM) 10K type strain sequencing project: providing services to taxonomists for standard genome sequencing and annotation.</title>
        <authorList>
            <consortium name="The Broad Institute Genomics Platform"/>
            <consortium name="The Broad Institute Genome Sequencing Center for Infectious Disease"/>
            <person name="Wu L."/>
            <person name="Ma J."/>
        </authorList>
    </citation>
    <scope>NUCLEOTIDE SEQUENCE [LARGE SCALE GENOMIC DNA]</scope>
    <source>
        <strain evidence="2">CCM 9147</strain>
    </source>
</reference>
<dbReference type="RefSeq" id="WP_229522800.1">
    <property type="nucleotide sequence ID" value="NZ_JAFFQR010000008.1"/>
</dbReference>
<evidence type="ECO:0000313" key="1">
    <source>
        <dbReference type="EMBL" id="MFD1459937.1"/>
    </source>
</evidence>
<gene>
    <name evidence="1" type="ORF">ACFQ5D_00380</name>
</gene>
<name>A0ABW4D5E3_9BACL</name>
<sequence>MAEVVDRLESQTAQELNDQALAYGIPLPDDMEQLRRLALRLLSGWYEEYFRHVDANIVSRLEQEAERTEQGEGGI</sequence>
<evidence type="ECO:0000313" key="2">
    <source>
        <dbReference type="Proteomes" id="UP001597340"/>
    </source>
</evidence>
<protein>
    <submittedName>
        <fullName evidence="1">Uncharacterized protein</fullName>
    </submittedName>
</protein>
<organism evidence="1 2">
    <name type="scientific">Paenibacillus farraposensis</name>
    <dbReference type="NCBI Taxonomy" id="2807095"/>
    <lineage>
        <taxon>Bacteria</taxon>
        <taxon>Bacillati</taxon>
        <taxon>Bacillota</taxon>
        <taxon>Bacilli</taxon>
        <taxon>Bacillales</taxon>
        <taxon>Paenibacillaceae</taxon>
        <taxon>Paenibacillus</taxon>
    </lineage>
</organism>
<dbReference type="Proteomes" id="UP001597340">
    <property type="component" value="Unassembled WGS sequence"/>
</dbReference>
<comment type="caution">
    <text evidence="1">The sequence shown here is derived from an EMBL/GenBank/DDBJ whole genome shotgun (WGS) entry which is preliminary data.</text>
</comment>
<proteinExistence type="predicted"/>
<keyword evidence="2" id="KW-1185">Reference proteome</keyword>